<dbReference type="Gene3D" id="1.10.150.130">
    <property type="match status" value="1"/>
</dbReference>
<feature type="domain" description="Integrase DNA-binding" evidence="6">
    <location>
        <begin position="39"/>
        <end position="104"/>
    </location>
</feature>
<evidence type="ECO:0000256" key="4">
    <source>
        <dbReference type="ARBA" id="ARBA00023172"/>
    </source>
</evidence>
<dbReference type="RefSeq" id="WP_083638608.1">
    <property type="nucleotide sequence ID" value="NZ_CP052766.1"/>
</dbReference>
<dbReference type="Pfam" id="PF13356">
    <property type="entry name" value="Arm-DNA-bind_3"/>
    <property type="match status" value="1"/>
</dbReference>
<keyword evidence="2" id="KW-0229">DNA integration</keyword>
<dbReference type="InterPro" id="IPR038488">
    <property type="entry name" value="Integrase_DNA-bd_sf"/>
</dbReference>
<gene>
    <name evidence="7" type="ORF">CA267_013440</name>
</gene>
<dbReference type="Pfam" id="PF00589">
    <property type="entry name" value="Phage_integrase"/>
    <property type="match status" value="1"/>
</dbReference>
<dbReference type="Gene3D" id="3.30.160.390">
    <property type="entry name" value="Integrase, DNA-binding domain"/>
    <property type="match status" value="1"/>
</dbReference>
<dbReference type="InterPro" id="IPR011010">
    <property type="entry name" value="DNA_brk_join_enz"/>
</dbReference>
<protein>
    <submittedName>
        <fullName evidence="7">Integrase family protein</fullName>
    </submittedName>
</protein>
<reference evidence="7 8" key="2">
    <citation type="submission" date="2020-04" db="EMBL/GenBank/DDBJ databases">
        <title>Complete genome sequence of Alteromonas pelagimontana 5.12T.</title>
        <authorList>
            <person name="Sinha R.K."/>
            <person name="Krishnan K.P."/>
            <person name="Kurian J.P."/>
        </authorList>
    </citation>
    <scope>NUCLEOTIDE SEQUENCE [LARGE SCALE GENOMIC DNA]</scope>
    <source>
        <strain evidence="7 8">5.12</strain>
    </source>
</reference>
<evidence type="ECO:0000259" key="5">
    <source>
        <dbReference type="Pfam" id="PF00589"/>
    </source>
</evidence>
<reference evidence="8" key="1">
    <citation type="submission" date="2014-12" db="EMBL/GenBank/DDBJ databases">
        <title>Complete genome sequence of a multi-drug resistant Klebsiella pneumoniae.</title>
        <authorList>
            <person name="Hua X."/>
            <person name="Chen Q."/>
            <person name="Li X."/>
            <person name="Feng Y."/>
            <person name="Ruan Z."/>
            <person name="Yu Y."/>
        </authorList>
    </citation>
    <scope>NUCLEOTIDE SEQUENCE [LARGE SCALE GENOMIC DNA]</scope>
    <source>
        <strain evidence="8">5.12</strain>
    </source>
</reference>
<dbReference type="OrthoDB" id="9795573at2"/>
<dbReference type="GO" id="GO:0006310">
    <property type="term" value="P:DNA recombination"/>
    <property type="evidence" value="ECO:0007669"/>
    <property type="project" value="UniProtKB-KW"/>
</dbReference>
<comment type="similarity">
    <text evidence="1">Belongs to the 'phage' integrase family.</text>
</comment>
<evidence type="ECO:0000256" key="2">
    <source>
        <dbReference type="ARBA" id="ARBA00022908"/>
    </source>
</evidence>
<feature type="domain" description="Tyr recombinase" evidence="5">
    <location>
        <begin position="246"/>
        <end position="403"/>
    </location>
</feature>
<evidence type="ECO:0000313" key="8">
    <source>
        <dbReference type="Proteomes" id="UP000219285"/>
    </source>
</evidence>
<dbReference type="GO" id="GO:0015074">
    <property type="term" value="P:DNA integration"/>
    <property type="evidence" value="ECO:0007669"/>
    <property type="project" value="UniProtKB-KW"/>
</dbReference>
<keyword evidence="4" id="KW-0233">DNA recombination</keyword>
<dbReference type="SUPFAM" id="SSF56349">
    <property type="entry name" value="DNA breaking-rejoining enzymes"/>
    <property type="match status" value="1"/>
</dbReference>
<dbReference type="InterPro" id="IPR025166">
    <property type="entry name" value="Integrase_DNA_bind_dom"/>
</dbReference>
<name>A0A6M4MEU0_9ALTE</name>
<dbReference type="Gene3D" id="1.10.443.10">
    <property type="entry name" value="Intergrase catalytic core"/>
    <property type="match status" value="1"/>
</dbReference>
<evidence type="ECO:0000256" key="1">
    <source>
        <dbReference type="ARBA" id="ARBA00008857"/>
    </source>
</evidence>
<keyword evidence="8" id="KW-1185">Reference proteome</keyword>
<keyword evidence="3" id="KW-0238">DNA-binding</keyword>
<dbReference type="AlphaFoldDB" id="A0A6M4MEU0"/>
<dbReference type="PANTHER" id="PTHR30629">
    <property type="entry name" value="PROPHAGE INTEGRASE"/>
    <property type="match status" value="1"/>
</dbReference>
<evidence type="ECO:0000259" key="6">
    <source>
        <dbReference type="Pfam" id="PF13356"/>
    </source>
</evidence>
<dbReference type="PANTHER" id="PTHR30629:SF2">
    <property type="entry name" value="PROPHAGE INTEGRASE INTS-RELATED"/>
    <property type="match status" value="1"/>
</dbReference>
<evidence type="ECO:0000256" key="3">
    <source>
        <dbReference type="ARBA" id="ARBA00023125"/>
    </source>
</evidence>
<proteinExistence type="inferred from homology"/>
<dbReference type="InterPro" id="IPR010998">
    <property type="entry name" value="Integrase_recombinase_N"/>
</dbReference>
<accession>A0A6M4MEU0</accession>
<dbReference type="InterPro" id="IPR013762">
    <property type="entry name" value="Integrase-like_cat_sf"/>
</dbReference>
<dbReference type="Proteomes" id="UP000219285">
    <property type="component" value="Chromosome"/>
</dbReference>
<dbReference type="InterPro" id="IPR050808">
    <property type="entry name" value="Phage_Integrase"/>
</dbReference>
<organism evidence="7 8">
    <name type="scientific">Alteromonas pelagimontana</name>
    <dbReference type="NCBI Taxonomy" id="1858656"/>
    <lineage>
        <taxon>Bacteria</taxon>
        <taxon>Pseudomonadati</taxon>
        <taxon>Pseudomonadota</taxon>
        <taxon>Gammaproteobacteria</taxon>
        <taxon>Alteromonadales</taxon>
        <taxon>Alteromonadaceae</taxon>
        <taxon>Alteromonas/Salinimonas group</taxon>
        <taxon>Alteromonas</taxon>
    </lineage>
</organism>
<dbReference type="KEGG" id="apel:CA267_013440"/>
<dbReference type="EMBL" id="CP052766">
    <property type="protein sequence ID" value="QJR81694.1"/>
    <property type="molecule type" value="Genomic_DNA"/>
</dbReference>
<evidence type="ECO:0000313" key="7">
    <source>
        <dbReference type="EMBL" id="QJR81694.1"/>
    </source>
</evidence>
<dbReference type="GO" id="GO:0003677">
    <property type="term" value="F:DNA binding"/>
    <property type="evidence" value="ECO:0007669"/>
    <property type="project" value="UniProtKB-KW"/>
</dbReference>
<dbReference type="InterPro" id="IPR002104">
    <property type="entry name" value="Integrase_catalytic"/>
</dbReference>
<sequence length="436" mass="49330">MIEKAQHIEAAIRAFKTGNSKHRQQDITVVCNDLIRGMGTLVLQVSTTGSATFRYIQKVAGKRSYSVIGTYSKNGRGGITLAQARQVALEYGALAKRGINVKEHLSNERDKQETLKRLEADQLRSGSFGQLIDSYITTMQVEGKRTWHRVLASIEKDVYPLISPEQKAATVTDTQIIQVLAKMIDRGADTQANRVRSYLHTAFRNGLKHDKDPAKQHTSVLFALQGNPVAGVPRQGGAERVGNRHLDKLELKKLLELLDRCSGISMWSANIIKLCIFTGGQRPYEIVTLKPGCVDFGYSLIEVSENYSKNKTSHLIPLTNSALSIVQWFYERSLNYDADFLIYKGTNLTEHYRTDSLSTAISRFCAANDFAHFTPRDIRRTVKTLMGSIGLSKEIRDRIQNHAFGDTSSKHYDRWEYLPEKRAALEKWEKWYLSLR</sequence>